<keyword evidence="2" id="KW-1185">Reference proteome</keyword>
<comment type="caution">
    <text evidence="1">The sequence shown here is derived from an EMBL/GenBank/DDBJ whole genome shotgun (WGS) entry which is preliminary data.</text>
</comment>
<proteinExistence type="predicted"/>
<sequence length="92" mass="10379">MSLSVRRMENGRDDGEREAVNFPFYSMHPPSPLLALTKFLSLCAGLLGKRIRISRSRWQNELAILLSSCIVENFAAMVSSFDLAPNILMHCH</sequence>
<gene>
    <name evidence="1" type="ORF">COLO4_04722</name>
</gene>
<dbReference type="Proteomes" id="UP000187203">
    <property type="component" value="Unassembled WGS sequence"/>
</dbReference>
<evidence type="ECO:0000313" key="2">
    <source>
        <dbReference type="Proteomes" id="UP000187203"/>
    </source>
</evidence>
<organism evidence="1 2">
    <name type="scientific">Corchorus olitorius</name>
    <dbReference type="NCBI Taxonomy" id="93759"/>
    <lineage>
        <taxon>Eukaryota</taxon>
        <taxon>Viridiplantae</taxon>
        <taxon>Streptophyta</taxon>
        <taxon>Embryophyta</taxon>
        <taxon>Tracheophyta</taxon>
        <taxon>Spermatophyta</taxon>
        <taxon>Magnoliopsida</taxon>
        <taxon>eudicotyledons</taxon>
        <taxon>Gunneridae</taxon>
        <taxon>Pentapetalae</taxon>
        <taxon>rosids</taxon>
        <taxon>malvids</taxon>
        <taxon>Malvales</taxon>
        <taxon>Malvaceae</taxon>
        <taxon>Grewioideae</taxon>
        <taxon>Apeibeae</taxon>
        <taxon>Corchorus</taxon>
    </lineage>
</organism>
<accession>A0A1R3KSY1</accession>
<dbReference type="AlphaFoldDB" id="A0A1R3KSY1"/>
<protein>
    <submittedName>
        <fullName evidence="1">Uncharacterized protein</fullName>
    </submittedName>
</protein>
<evidence type="ECO:0000313" key="1">
    <source>
        <dbReference type="EMBL" id="OMP10203.1"/>
    </source>
</evidence>
<reference evidence="2" key="1">
    <citation type="submission" date="2013-09" db="EMBL/GenBank/DDBJ databases">
        <title>Corchorus olitorius genome sequencing.</title>
        <authorList>
            <person name="Alam M."/>
            <person name="Haque M.S."/>
            <person name="Islam M.S."/>
            <person name="Emdad E.M."/>
            <person name="Islam M.M."/>
            <person name="Ahmed B."/>
            <person name="Halim A."/>
            <person name="Hossen Q.M.M."/>
            <person name="Hossain M.Z."/>
            <person name="Ahmed R."/>
            <person name="Khan M.M."/>
            <person name="Islam R."/>
            <person name="Rashid M.M."/>
            <person name="Khan S.A."/>
            <person name="Rahman M.S."/>
            <person name="Alam M."/>
            <person name="Yahiya A.S."/>
            <person name="Khan M.S."/>
            <person name="Azam M.S."/>
            <person name="Haque T."/>
            <person name="Lashkar M.Z.H."/>
            <person name="Akhand A.I."/>
            <person name="Morshed G."/>
            <person name="Roy S."/>
            <person name="Uddin K.S."/>
            <person name="Rabeya T."/>
            <person name="Hossain A.S."/>
            <person name="Chowdhury A."/>
            <person name="Snigdha A.R."/>
            <person name="Mortoza M.S."/>
            <person name="Matin S.A."/>
            <person name="Hoque S.M.E."/>
            <person name="Islam M.K."/>
            <person name="Roy D.K."/>
            <person name="Haider R."/>
            <person name="Moosa M.M."/>
            <person name="Elias S.M."/>
            <person name="Hasan A.M."/>
            <person name="Jahan S."/>
            <person name="Shafiuddin M."/>
            <person name="Mahmood N."/>
            <person name="Shommy N.S."/>
        </authorList>
    </citation>
    <scope>NUCLEOTIDE SEQUENCE [LARGE SCALE GENOMIC DNA]</scope>
    <source>
        <strain evidence="2">cv. O-4</strain>
    </source>
</reference>
<dbReference type="EMBL" id="AWUE01011983">
    <property type="protein sequence ID" value="OMP10203.1"/>
    <property type="molecule type" value="Genomic_DNA"/>
</dbReference>
<name>A0A1R3KSY1_9ROSI</name>